<accession>A0A918V9D0</accession>
<comment type="caution">
    <text evidence="1">The sequence shown here is derived from an EMBL/GenBank/DDBJ whole genome shotgun (WGS) entry which is preliminary data.</text>
</comment>
<protein>
    <submittedName>
        <fullName evidence="1">Uncharacterized protein</fullName>
    </submittedName>
</protein>
<keyword evidence="2" id="KW-1185">Reference proteome</keyword>
<evidence type="ECO:0000313" key="1">
    <source>
        <dbReference type="EMBL" id="GGZ81591.1"/>
    </source>
</evidence>
<dbReference type="RefSeq" id="WP_190056932.1">
    <property type="nucleotide sequence ID" value="NZ_BMWH01000005.1"/>
</dbReference>
<name>A0A918V9D0_9ACTN</name>
<sequence>MDSSADLALWRDLLTLQEPPYREPTDEELLHLQDQVADAARELAHAISTREAAYRASGQQPPGGIVLAPDWQLAYLYALHAIDGATRRLAEQAARTAGATGASYAHLGTTWGITKQAARLRWPGAVRRPGNADGEADPLELRLGGGVAEIIPLPDGGGFIWEATGADGTSGQAEEPYGTRTEAAAHAGAFLTRHATPDAYDHDTAHADCFQPHFGPDSHTDCDGNPL</sequence>
<dbReference type="AlphaFoldDB" id="A0A918V9D0"/>
<organism evidence="1 2">
    <name type="scientific">Streptomyces echinoruber</name>
    <dbReference type="NCBI Taxonomy" id="68898"/>
    <lineage>
        <taxon>Bacteria</taxon>
        <taxon>Bacillati</taxon>
        <taxon>Actinomycetota</taxon>
        <taxon>Actinomycetes</taxon>
        <taxon>Kitasatosporales</taxon>
        <taxon>Streptomycetaceae</taxon>
        <taxon>Streptomyces</taxon>
    </lineage>
</organism>
<reference evidence="1" key="2">
    <citation type="submission" date="2020-09" db="EMBL/GenBank/DDBJ databases">
        <authorList>
            <person name="Sun Q."/>
            <person name="Ohkuma M."/>
        </authorList>
    </citation>
    <scope>NUCLEOTIDE SEQUENCE</scope>
    <source>
        <strain evidence="1">JCM 5016</strain>
    </source>
</reference>
<evidence type="ECO:0000313" key="2">
    <source>
        <dbReference type="Proteomes" id="UP000623010"/>
    </source>
</evidence>
<dbReference type="Proteomes" id="UP000623010">
    <property type="component" value="Unassembled WGS sequence"/>
</dbReference>
<proteinExistence type="predicted"/>
<dbReference type="EMBL" id="BMWH01000005">
    <property type="protein sequence ID" value="GGZ81591.1"/>
    <property type="molecule type" value="Genomic_DNA"/>
</dbReference>
<reference evidence="1" key="1">
    <citation type="journal article" date="2014" name="Int. J. Syst. Evol. Microbiol.">
        <title>Complete genome sequence of Corynebacterium casei LMG S-19264T (=DSM 44701T), isolated from a smear-ripened cheese.</title>
        <authorList>
            <consortium name="US DOE Joint Genome Institute (JGI-PGF)"/>
            <person name="Walter F."/>
            <person name="Albersmeier A."/>
            <person name="Kalinowski J."/>
            <person name="Ruckert C."/>
        </authorList>
    </citation>
    <scope>NUCLEOTIDE SEQUENCE</scope>
    <source>
        <strain evidence="1">JCM 5016</strain>
    </source>
</reference>
<gene>
    <name evidence="1" type="ORF">GCM10010389_19210</name>
</gene>